<feature type="signal peptide" evidence="2">
    <location>
        <begin position="1"/>
        <end position="28"/>
    </location>
</feature>
<evidence type="ECO:0000313" key="5">
    <source>
        <dbReference type="Proteomes" id="UP000544872"/>
    </source>
</evidence>
<proteinExistence type="predicted"/>
<evidence type="ECO:0000259" key="3">
    <source>
        <dbReference type="Pfam" id="PF12849"/>
    </source>
</evidence>
<evidence type="ECO:0000313" key="4">
    <source>
        <dbReference type="EMBL" id="MBB6210131.1"/>
    </source>
</evidence>
<comment type="caution">
    <text evidence="4">The sequence shown here is derived from an EMBL/GenBank/DDBJ whole genome shotgun (WGS) entry which is preliminary data.</text>
</comment>
<dbReference type="SUPFAM" id="SSF53850">
    <property type="entry name" value="Periplasmic binding protein-like II"/>
    <property type="match status" value="1"/>
</dbReference>
<dbReference type="Pfam" id="PF12849">
    <property type="entry name" value="PBP_like_2"/>
    <property type="match status" value="1"/>
</dbReference>
<feature type="chain" id="PRO_5031278749" evidence="2">
    <location>
        <begin position="29"/>
        <end position="350"/>
    </location>
</feature>
<evidence type="ECO:0000256" key="2">
    <source>
        <dbReference type="SAM" id="SignalP"/>
    </source>
</evidence>
<dbReference type="RefSeq" id="WP_184262960.1">
    <property type="nucleotide sequence ID" value="NZ_JACIIX010000004.1"/>
</dbReference>
<dbReference type="PANTHER" id="PTHR30570:SF1">
    <property type="entry name" value="PHOSPHATE-BINDING PROTEIN PSTS"/>
    <property type="match status" value="1"/>
</dbReference>
<accession>A0A7W9ZEP5</accession>
<name>A0A7W9ZEP5_NOVIT</name>
<dbReference type="PANTHER" id="PTHR30570">
    <property type="entry name" value="PERIPLASMIC PHOSPHATE BINDING COMPONENT OF PHOSPHATE ABC TRANSPORTER"/>
    <property type="match status" value="1"/>
</dbReference>
<dbReference type="Gene3D" id="3.40.190.10">
    <property type="entry name" value="Periplasmic binding protein-like II"/>
    <property type="match status" value="2"/>
</dbReference>
<dbReference type="InterPro" id="IPR024370">
    <property type="entry name" value="PBP_domain"/>
</dbReference>
<organism evidence="4 5">
    <name type="scientific">Novispirillum itersonii</name>
    <name type="common">Aquaspirillum itersonii</name>
    <dbReference type="NCBI Taxonomy" id="189"/>
    <lineage>
        <taxon>Bacteria</taxon>
        <taxon>Pseudomonadati</taxon>
        <taxon>Pseudomonadota</taxon>
        <taxon>Alphaproteobacteria</taxon>
        <taxon>Rhodospirillales</taxon>
        <taxon>Novispirillaceae</taxon>
        <taxon>Novispirillum</taxon>
    </lineage>
</organism>
<protein>
    <submittedName>
        <fullName evidence="4">Phosphate transport system substrate-binding protein</fullName>
    </submittedName>
</protein>
<dbReference type="EMBL" id="JACIIX010000004">
    <property type="protein sequence ID" value="MBB6210131.1"/>
    <property type="molecule type" value="Genomic_DNA"/>
</dbReference>
<feature type="domain" description="PBP" evidence="3">
    <location>
        <begin position="34"/>
        <end position="309"/>
    </location>
</feature>
<dbReference type="Proteomes" id="UP000544872">
    <property type="component" value="Unassembled WGS sequence"/>
</dbReference>
<dbReference type="InterPro" id="IPR050811">
    <property type="entry name" value="Phosphate_ABC_transporter"/>
</dbReference>
<reference evidence="4 5" key="1">
    <citation type="submission" date="2020-08" db="EMBL/GenBank/DDBJ databases">
        <title>Genomic Encyclopedia of Type Strains, Phase IV (KMG-IV): sequencing the most valuable type-strain genomes for metagenomic binning, comparative biology and taxonomic classification.</title>
        <authorList>
            <person name="Goeker M."/>
        </authorList>
    </citation>
    <scope>NUCLEOTIDE SEQUENCE [LARGE SCALE GENOMIC DNA]</scope>
    <source>
        <strain evidence="4 5">DSM 11590</strain>
    </source>
</reference>
<gene>
    <name evidence="4" type="ORF">FHS48_001541</name>
</gene>
<keyword evidence="1 2" id="KW-0732">Signal</keyword>
<evidence type="ECO:0000256" key="1">
    <source>
        <dbReference type="ARBA" id="ARBA00022729"/>
    </source>
</evidence>
<dbReference type="AlphaFoldDB" id="A0A7W9ZEP5"/>
<keyword evidence="5" id="KW-1185">Reference proteome</keyword>
<sequence length="350" mass="36791">MMSAAFSRRALLRAALSLSGLLALSPLAELRAEGPQQAIRIVGSSTLYTMTSDVAELFGKGTRYPAPVVESTGTGGGFKLFCAGNGAGTPDIAMASRPMTEGERQQCDSAGVTAAEALPLGTGGVIVAMAADAPSYPLSLRHLWLALAAKVPVDGKLVTNPYRTWRSIDPALPDLPIQVYGPPPTSGTHDALLGMILDVACHEDPAMVGLPLRERLDACERLREDGAYIHAGESDEMLSRRLLSNPKAVGIVGHQVLDQHRGLKAATLNGVAPTAATVQDRSYPLVRTLYLYVKAAHLPRTPGLGRFVSTYLSNGMIGPDGRLTSLGLVPLGDSARQAAIERARTLGPGI</sequence>